<name>A0ACA9LZ24_9GLOM</name>
<accession>A0ACA9LZ24</accession>
<reference evidence="1" key="1">
    <citation type="submission" date="2021-06" db="EMBL/GenBank/DDBJ databases">
        <authorList>
            <person name="Kallberg Y."/>
            <person name="Tangrot J."/>
            <person name="Rosling A."/>
        </authorList>
    </citation>
    <scope>NUCLEOTIDE SEQUENCE</scope>
    <source>
        <strain evidence="1">CL356</strain>
    </source>
</reference>
<evidence type="ECO:0000313" key="1">
    <source>
        <dbReference type="EMBL" id="CAG8559358.1"/>
    </source>
</evidence>
<organism evidence="1 2">
    <name type="scientific">Acaulospora colombiana</name>
    <dbReference type="NCBI Taxonomy" id="27376"/>
    <lineage>
        <taxon>Eukaryota</taxon>
        <taxon>Fungi</taxon>
        <taxon>Fungi incertae sedis</taxon>
        <taxon>Mucoromycota</taxon>
        <taxon>Glomeromycotina</taxon>
        <taxon>Glomeromycetes</taxon>
        <taxon>Diversisporales</taxon>
        <taxon>Acaulosporaceae</taxon>
        <taxon>Acaulospora</taxon>
    </lineage>
</organism>
<gene>
    <name evidence="1" type="ORF">ACOLOM_LOCUS5168</name>
</gene>
<dbReference type="EMBL" id="CAJVPT010009223">
    <property type="protein sequence ID" value="CAG8559358.1"/>
    <property type="molecule type" value="Genomic_DNA"/>
</dbReference>
<dbReference type="Proteomes" id="UP000789525">
    <property type="component" value="Unassembled WGS sequence"/>
</dbReference>
<protein>
    <submittedName>
        <fullName evidence="1">3550_t:CDS:1</fullName>
    </submittedName>
</protein>
<sequence>EHDEPGHDNATNNAKDESQSKHEWEETPRSLLIIVVSKKPPTPVRQKIPDQSTAEILKWSNAEDRKRDLELAREKTGPKRNWQENMITPNQPVLRCVDFVPELASSPSDALLALSEWPVEPGLATFVIAAQASNICKDAIRSVVQYNFEVDVEPWLVHG</sequence>
<keyword evidence="2" id="KW-1185">Reference proteome</keyword>
<feature type="non-terminal residue" evidence="1">
    <location>
        <position position="1"/>
    </location>
</feature>
<proteinExistence type="predicted"/>
<evidence type="ECO:0000313" key="2">
    <source>
        <dbReference type="Proteomes" id="UP000789525"/>
    </source>
</evidence>
<comment type="caution">
    <text evidence="1">The sequence shown here is derived from an EMBL/GenBank/DDBJ whole genome shotgun (WGS) entry which is preliminary data.</text>
</comment>